<dbReference type="AlphaFoldDB" id="A0A369TY38"/>
<feature type="domain" description="TadE-like" evidence="2">
    <location>
        <begin position="16"/>
        <end position="58"/>
    </location>
</feature>
<comment type="caution">
    <text evidence="3">The sequence shown here is derived from an EMBL/GenBank/DDBJ whole genome shotgun (WGS) entry which is preliminary data.</text>
</comment>
<gene>
    <name evidence="3" type="ORF">DU478_04245</name>
</gene>
<name>A0A369TY38_9RHOB</name>
<keyword evidence="1" id="KW-0812">Transmembrane</keyword>
<keyword evidence="1" id="KW-0472">Membrane</keyword>
<keyword evidence="1" id="KW-1133">Transmembrane helix</keyword>
<dbReference type="EMBL" id="QPMK01000002">
    <property type="protein sequence ID" value="RDD67876.1"/>
    <property type="molecule type" value="Genomic_DNA"/>
</dbReference>
<evidence type="ECO:0000313" key="4">
    <source>
        <dbReference type="Proteomes" id="UP000253977"/>
    </source>
</evidence>
<evidence type="ECO:0000313" key="3">
    <source>
        <dbReference type="EMBL" id="RDD67876.1"/>
    </source>
</evidence>
<sequence>MIRRLSLRAVRRDEDGAALVEFALLLPTFLLFLGIAIEGGRTFWSYQTTITGVRDAARFLSRAAPQDICAGGGSLGGWNARLTDIVRNTQGGGTLFPSSIRIDGVTATLDCDAGSFRGGAAPVATVTAVLQIDYPFAGLFSMVGAAPANVTTVVTDRTRILGA</sequence>
<accession>A0A369TY38</accession>
<feature type="transmembrane region" description="Helical" evidence="1">
    <location>
        <begin position="16"/>
        <end position="37"/>
    </location>
</feature>
<dbReference type="InterPro" id="IPR012495">
    <property type="entry name" value="TadE-like_dom"/>
</dbReference>
<dbReference type="RefSeq" id="WP_114509688.1">
    <property type="nucleotide sequence ID" value="NZ_QPMK01000002.1"/>
</dbReference>
<dbReference type="Proteomes" id="UP000253977">
    <property type="component" value="Unassembled WGS sequence"/>
</dbReference>
<reference evidence="3 4" key="1">
    <citation type="submission" date="2018-07" db="EMBL/GenBank/DDBJ databases">
        <title>Thalassococcus profundi sp. nov., a marine bacterium isolated from deep seawater of Okinawa Trough.</title>
        <authorList>
            <person name="Yu M."/>
        </authorList>
    </citation>
    <scope>NUCLEOTIDE SEQUENCE [LARGE SCALE GENOMIC DNA]</scope>
    <source>
        <strain evidence="3 4">WRAS1</strain>
    </source>
</reference>
<keyword evidence="4" id="KW-1185">Reference proteome</keyword>
<evidence type="ECO:0000256" key="1">
    <source>
        <dbReference type="SAM" id="Phobius"/>
    </source>
</evidence>
<dbReference type="Pfam" id="PF07811">
    <property type="entry name" value="TadE"/>
    <property type="match status" value="1"/>
</dbReference>
<organism evidence="3 4">
    <name type="scientific">Thalassococcus profundi</name>
    <dbReference type="NCBI Taxonomy" id="2282382"/>
    <lineage>
        <taxon>Bacteria</taxon>
        <taxon>Pseudomonadati</taxon>
        <taxon>Pseudomonadota</taxon>
        <taxon>Alphaproteobacteria</taxon>
        <taxon>Rhodobacterales</taxon>
        <taxon>Roseobacteraceae</taxon>
        <taxon>Thalassococcus</taxon>
    </lineage>
</organism>
<proteinExistence type="predicted"/>
<dbReference type="OrthoDB" id="7860729at2"/>
<evidence type="ECO:0000259" key="2">
    <source>
        <dbReference type="Pfam" id="PF07811"/>
    </source>
</evidence>
<protein>
    <submittedName>
        <fullName evidence="3">Pilus assembly protein</fullName>
    </submittedName>
</protein>